<sequence length="74" mass="8721">MVNIQLVSVSPILTIVMSLPILMVYFKHFYAFAFPAALFQKIGIYVFFKYTIVCSLLAWQNMYERTRAISKYRN</sequence>
<reference evidence="2" key="1">
    <citation type="submission" date="2019-12" db="EMBL/GenBank/DDBJ databases">
        <title>An insight into the sialome of adult female Ixodes ricinus ticks feeding for 6 days.</title>
        <authorList>
            <person name="Perner J."/>
            <person name="Ribeiro J.M.C."/>
        </authorList>
    </citation>
    <scope>NUCLEOTIDE SEQUENCE</scope>
    <source>
        <strain evidence="2">Semi-engorged</strain>
        <tissue evidence="2">Salivary glands</tissue>
    </source>
</reference>
<feature type="transmembrane region" description="Helical" evidence="1">
    <location>
        <begin position="42"/>
        <end position="63"/>
    </location>
</feature>
<organism evidence="2">
    <name type="scientific">Ixodes ricinus</name>
    <name type="common">Common tick</name>
    <name type="synonym">Acarus ricinus</name>
    <dbReference type="NCBI Taxonomy" id="34613"/>
    <lineage>
        <taxon>Eukaryota</taxon>
        <taxon>Metazoa</taxon>
        <taxon>Ecdysozoa</taxon>
        <taxon>Arthropoda</taxon>
        <taxon>Chelicerata</taxon>
        <taxon>Arachnida</taxon>
        <taxon>Acari</taxon>
        <taxon>Parasitiformes</taxon>
        <taxon>Ixodida</taxon>
        <taxon>Ixodoidea</taxon>
        <taxon>Ixodidae</taxon>
        <taxon>Ixodinae</taxon>
        <taxon>Ixodes</taxon>
    </lineage>
</organism>
<keyword evidence="1" id="KW-0812">Transmembrane</keyword>
<name>A0A6B0U4W8_IXORI</name>
<evidence type="ECO:0000313" key="2">
    <source>
        <dbReference type="EMBL" id="MXU83266.1"/>
    </source>
</evidence>
<keyword evidence="1" id="KW-1133">Transmembrane helix</keyword>
<accession>A0A6B0U4W8</accession>
<dbReference type="EMBL" id="GIFC01001183">
    <property type="protein sequence ID" value="MXU83266.1"/>
    <property type="molecule type" value="Transcribed_RNA"/>
</dbReference>
<dbReference type="AlphaFoldDB" id="A0A6B0U4W8"/>
<evidence type="ECO:0000256" key="1">
    <source>
        <dbReference type="SAM" id="Phobius"/>
    </source>
</evidence>
<protein>
    <submittedName>
        <fullName evidence="2">Uncharacterized protein</fullName>
    </submittedName>
</protein>
<proteinExistence type="predicted"/>
<keyword evidence="1" id="KW-0472">Membrane</keyword>
<feature type="transmembrane region" description="Helical" evidence="1">
    <location>
        <begin position="12"/>
        <end position="30"/>
    </location>
</feature>